<dbReference type="Proteomes" id="UP001177023">
    <property type="component" value="Unassembled WGS sequence"/>
</dbReference>
<feature type="non-terminal residue" evidence="3">
    <location>
        <position position="352"/>
    </location>
</feature>
<organism evidence="3 4">
    <name type="scientific">Mesorhabditis spiculigera</name>
    <dbReference type="NCBI Taxonomy" id="96644"/>
    <lineage>
        <taxon>Eukaryota</taxon>
        <taxon>Metazoa</taxon>
        <taxon>Ecdysozoa</taxon>
        <taxon>Nematoda</taxon>
        <taxon>Chromadorea</taxon>
        <taxon>Rhabditida</taxon>
        <taxon>Rhabditina</taxon>
        <taxon>Rhabditomorpha</taxon>
        <taxon>Rhabditoidea</taxon>
        <taxon>Rhabditidae</taxon>
        <taxon>Mesorhabditinae</taxon>
        <taxon>Mesorhabditis</taxon>
    </lineage>
</organism>
<evidence type="ECO:0000256" key="2">
    <source>
        <dbReference type="SAM" id="Phobius"/>
    </source>
</evidence>
<feature type="transmembrane region" description="Helical" evidence="2">
    <location>
        <begin position="326"/>
        <end position="348"/>
    </location>
</feature>
<evidence type="ECO:0000313" key="4">
    <source>
        <dbReference type="Proteomes" id="UP001177023"/>
    </source>
</evidence>
<evidence type="ECO:0000313" key="3">
    <source>
        <dbReference type="EMBL" id="CAJ0565191.1"/>
    </source>
</evidence>
<keyword evidence="4" id="KW-1185">Reference proteome</keyword>
<dbReference type="EMBL" id="CATQJA010001003">
    <property type="protein sequence ID" value="CAJ0565191.1"/>
    <property type="molecule type" value="Genomic_DNA"/>
</dbReference>
<feature type="compositionally biased region" description="Basic and acidic residues" evidence="1">
    <location>
        <begin position="302"/>
        <end position="316"/>
    </location>
</feature>
<sequence>MDLTPSLSSIHEDDIHFSEWENGTEPTGMLLGRTGVHNADTDGNYGYIPRNCPCYPRDGEETGLNHTTTKFDMINYNIYMRILETTVMANRVCPVLGFSDLYDAYSGTCTGMENKTPHPAQVAFTELYLRPDDGKWERINYACPDGNVFCAFDDFYACFRGVQRTSDIGCECRRHFCRQSTFRLLLGVELPLRRAVRMRGENSGAANRTRAEPSSRRARADNTGTEEGMTSSTRAKKPNEYYCANWGHGHKRQPGCYTGVKYEDEKQCTCVPSDGSASDDGYVPNYAGVTLPESTDAARSSGTDERRRLPPPRRAEPAQQAINKRLLTLVLFFHGILLPICVAIVPGAEAQA</sequence>
<feature type="compositionally biased region" description="Basic and acidic residues" evidence="1">
    <location>
        <begin position="209"/>
        <end position="220"/>
    </location>
</feature>
<evidence type="ECO:0000256" key="1">
    <source>
        <dbReference type="SAM" id="MobiDB-lite"/>
    </source>
</evidence>
<feature type="region of interest" description="Disordered" evidence="1">
    <location>
        <begin position="200"/>
        <end position="234"/>
    </location>
</feature>
<dbReference type="AlphaFoldDB" id="A0AA36FU63"/>
<comment type="caution">
    <text evidence="3">The sequence shown here is derived from an EMBL/GenBank/DDBJ whole genome shotgun (WGS) entry which is preliminary data.</text>
</comment>
<keyword evidence="2" id="KW-0812">Transmembrane</keyword>
<proteinExistence type="predicted"/>
<protein>
    <submittedName>
        <fullName evidence="3">Uncharacterized protein</fullName>
    </submittedName>
</protein>
<keyword evidence="2" id="KW-1133">Transmembrane helix</keyword>
<name>A0AA36FU63_9BILA</name>
<feature type="compositionally biased region" description="Polar residues" evidence="1">
    <location>
        <begin position="222"/>
        <end position="233"/>
    </location>
</feature>
<gene>
    <name evidence="3" type="ORF">MSPICULIGERA_LOCUS3844</name>
</gene>
<accession>A0AA36FU63</accession>
<keyword evidence="2" id="KW-0472">Membrane</keyword>
<reference evidence="3" key="1">
    <citation type="submission" date="2023-06" db="EMBL/GenBank/DDBJ databases">
        <authorList>
            <person name="Delattre M."/>
        </authorList>
    </citation>
    <scope>NUCLEOTIDE SEQUENCE</scope>
    <source>
        <strain evidence="3">AF72</strain>
    </source>
</reference>
<feature type="region of interest" description="Disordered" evidence="1">
    <location>
        <begin position="288"/>
        <end position="318"/>
    </location>
</feature>